<keyword evidence="4" id="KW-1185">Reference proteome</keyword>
<keyword evidence="2" id="KW-0472">Membrane</keyword>
<gene>
    <name evidence="3" type="ORF">J4H91_10965</name>
</gene>
<evidence type="ECO:0000313" key="4">
    <source>
        <dbReference type="Proteomes" id="UP000664398"/>
    </source>
</evidence>
<name>A0A939LW03_9MICO</name>
<dbReference type="AlphaFoldDB" id="A0A939LW03"/>
<keyword evidence="2" id="KW-0812">Transmembrane</keyword>
<protein>
    <submittedName>
        <fullName evidence="3">Uncharacterized protein</fullName>
    </submittedName>
</protein>
<comment type="caution">
    <text evidence="3">The sequence shown here is derived from an EMBL/GenBank/DDBJ whole genome shotgun (WGS) entry which is preliminary data.</text>
</comment>
<evidence type="ECO:0000256" key="1">
    <source>
        <dbReference type="SAM" id="MobiDB-lite"/>
    </source>
</evidence>
<organism evidence="3 4">
    <name type="scientific">Leucobacter ruminantium</name>
    <dbReference type="NCBI Taxonomy" id="1289170"/>
    <lineage>
        <taxon>Bacteria</taxon>
        <taxon>Bacillati</taxon>
        <taxon>Actinomycetota</taxon>
        <taxon>Actinomycetes</taxon>
        <taxon>Micrococcales</taxon>
        <taxon>Microbacteriaceae</taxon>
        <taxon>Leucobacter</taxon>
    </lineage>
</organism>
<evidence type="ECO:0000256" key="2">
    <source>
        <dbReference type="SAM" id="Phobius"/>
    </source>
</evidence>
<keyword evidence="2" id="KW-1133">Transmembrane helix</keyword>
<proteinExistence type="predicted"/>
<evidence type="ECO:0000313" key="3">
    <source>
        <dbReference type="EMBL" id="MBO1805829.1"/>
    </source>
</evidence>
<dbReference type="Proteomes" id="UP000664398">
    <property type="component" value="Unassembled WGS sequence"/>
</dbReference>
<accession>A0A939LW03</accession>
<sequence>MTEDQLARLLGDLTAVQLVLLVGAVVALIILIVKVWPLVRRFVATIDALADLPAKMRLLDEIHHEVRPNTGTSMNDALRRVEAEQIRQAEELADQSAKLDTQSEQIAGLQKLMEDGDSELSERVTDIEQTLNPRKEKP</sequence>
<dbReference type="RefSeq" id="WP_208046299.1">
    <property type="nucleotide sequence ID" value="NZ_JAGDYL010000019.1"/>
</dbReference>
<reference evidence="3" key="1">
    <citation type="submission" date="2021-03" db="EMBL/GenBank/DDBJ databases">
        <title>Leucobacter chromiisoli sp. nov., isolated from chromium-containing soil of chemical plant.</title>
        <authorList>
            <person name="Xu Z."/>
        </authorList>
    </citation>
    <scope>NUCLEOTIDE SEQUENCE</scope>
    <source>
        <strain evidence="3">A2</strain>
    </source>
</reference>
<feature type="region of interest" description="Disordered" evidence="1">
    <location>
        <begin position="110"/>
        <end position="138"/>
    </location>
</feature>
<dbReference type="EMBL" id="JAGDYL010000019">
    <property type="protein sequence ID" value="MBO1805829.1"/>
    <property type="molecule type" value="Genomic_DNA"/>
</dbReference>
<feature type="transmembrane region" description="Helical" evidence="2">
    <location>
        <begin position="15"/>
        <end position="33"/>
    </location>
</feature>